<sequence>MKQTKLVLFLVISAFMVACGEDDEAPLSLKEQIIGKWELYPPVAGNKKSLDFSATTLTYTTEEGKQFLFPYTFTTQNNNINVSYSTVLYFYENDELWGPYAPDLTKLPDGTTAVPDATAVYSVPGWTFVDRIGSYNIYGYAVNYINTGVITKEFFASFSNWKIVNIKTTGEEDETITTMELETARVSKTGGAARLATETYTFAEPEE</sequence>
<proteinExistence type="predicted"/>
<comment type="caution">
    <text evidence="1">The sequence shown here is derived from an EMBL/GenBank/DDBJ whole genome shotgun (WGS) entry which is preliminary data.</text>
</comment>
<accession>A0A5J4RC40</accession>
<dbReference type="EMBL" id="SNRY01001473">
    <property type="protein sequence ID" value="KAA6330660.1"/>
    <property type="molecule type" value="Genomic_DNA"/>
</dbReference>
<organism evidence="1">
    <name type="scientific">termite gut metagenome</name>
    <dbReference type="NCBI Taxonomy" id="433724"/>
    <lineage>
        <taxon>unclassified sequences</taxon>
        <taxon>metagenomes</taxon>
        <taxon>organismal metagenomes</taxon>
    </lineage>
</organism>
<dbReference type="PROSITE" id="PS51257">
    <property type="entry name" value="PROKAR_LIPOPROTEIN"/>
    <property type="match status" value="1"/>
</dbReference>
<protein>
    <submittedName>
        <fullName evidence="1">Uncharacterized protein</fullName>
    </submittedName>
</protein>
<dbReference type="AlphaFoldDB" id="A0A5J4RC40"/>
<gene>
    <name evidence="1" type="ORF">EZS27_020653</name>
</gene>
<name>A0A5J4RC40_9ZZZZ</name>
<evidence type="ECO:0000313" key="1">
    <source>
        <dbReference type="EMBL" id="KAA6330660.1"/>
    </source>
</evidence>
<reference evidence="1" key="1">
    <citation type="submission" date="2019-03" db="EMBL/GenBank/DDBJ databases">
        <title>Single cell metagenomics reveals metabolic interactions within the superorganism composed of flagellate Streblomastix strix and complex community of Bacteroidetes bacteria on its surface.</title>
        <authorList>
            <person name="Treitli S.C."/>
            <person name="Kolisko M."/>
            <person name="Husnik F."/>
            <person name="Keeling P."/>
            <person name="Hampl V."/>
        </authorList>
    </citation>
    <scope>NUCLEOTIDE SEQUENCE</scope>
    <source>
        <strain evidence="1">STM</strain>
    </source>
</reference>